<feature type="compositionally biased region" description="Basic and acidic residues" evidence="1">
    <location>
        <begin position="127"/>
        <end position="136"/>
    </location>
</feature>
<reference evidence="2" key="1">
    <citation type="submission" date="2014-08" db="EMBL/GenBank/DDBJ databases">
        <authorList>
            <person name="Falentin Helene"/>
        </authorList>
    </citation>
    <scope>NUCLEOTIDE SEQUENCE</scope>
</reference>
<feature type="region of interest" description="Disordered" evidence="1">
    <location>
        <begin position="115"/>
        <end position="136"/>
    </location>
</feature>
<evidence type="ECO:0000313" key="2">
    <source>
        <dbReference type="EMBL" id="CEP26154.1"/>
    </source>
</evidence>
<accession>A0A0B7NYC9</accession>
<protein>
    <submittedName>
        <fullName evidence="2">Uncharacterized protein</fullName>
    </submittedName>
</protein>
<evidence type="ECO:0000256" key="1">
    <source>
        <dbReference type="SAM" id="MobiDB-lite"/>
    </source>
</evidence>
<gene>
    <name evidence="2" type="ORF">PFCIRM138_05070</name>
</gene>
<sequence length="163" mass="18604">MTMAVNSLKLAVKRWRDTTSQKGESVSDPDLVRFASIGEALQWAGSLDDHWSQHYKRQEHRTTSTCCNQTLEGLRFARNRVVHDLIITASGHDGMMFPLVFPLCFGHYEWRPARDLPLPTDGPGSGKEGERQKDAYENCWQGEDVERTLDALVSHFEELSRLK</sequence>
<organism evidence="2">
    <name type="scientific">Propionibacterium freudenreichii subsp. freudenreichii</name>
    <dbReference type="NCBI Taxonomy" id="66712"/>
    <lineage>
        <taxon>Bacteria</taxon>
        <taxon>Bacillati</taxon>
        <taxon>Actinomycetota</taxon>
        <taxon>Actinomycetes</taxon>
        <taxon>Propionibacteriales</taxon>
        <taxon>Propionibacteriaceae</taxon>
        <taxon>Propionibacterium</taxon>
    </lineage>
</organism>
<dbReference type="AlphaFoldDB" id="A0A0B7NYC9"/>
<proteinExistence type="predicted"/>
<name>A0A0B7NYC9_PROFF</name>
<dbReference type="EMBL" id="LM676393">
    <property type="protein sequence ID" value="CEP26154.1"/>
    <property type="molecule type" value="Genomic_DNA"/>
</dbReference>